<evidence type="ECO:0000313" key="3">
    <source>
        <dbReference type="Proteomes" id="UP000827892"/>
    </source>
</evidence>
<reference evidence="2 3" key="1">
    <citation type="submission" date="2022-05" db="EMBL/GenBank/DDBJ databases">
        <title>Chromosome-level reference genomes for two strains of Caenorhabditis briggsae: an improved platform for comparative genomics.</title>
        <authorList>
            <person name="Stevens L."/>
            <person name="Andersen E.C."/>
        </authorList>
    </citation>
    <scope>NUCLEOTIDE SEQUENCE [LARGE SCALE GENOMIC DNA]</scope>
    <source>
        <strain evidence="2">QX1410_ONT</strain>
        <tissue evidence="2">Whole-organism</tissue>
    </source>
</reference>
<accession>A0AAE9AA74</accession>
<proteinExistence type="predicted"/>
<sequence>MKGSCLVCGVNFQKDSLHDKLERIRIQKTRIAKYNERHLASGTDSRIDRIRIERTGGAERNARTTSPVTSEEETKLQTLFCNSDEISSTTGQERRNRHRVVKTS</sequence>
<feature type="compositionally biased region" description="Polar residues" evidence="1">
    <location>
        <begin position="81"/>
        <end position="91"/>
    </location>
</feature>
<evidence type="ECO:0000256" key="1">
    <source>
        <dbReference type="SAM" id="MobiDB-lite"/>
    </source>
</evidence>
<evidence type="ECO:0000313" key="2">
    <source>
        <dbReference type="EMBL" id="ULT94561.1"/>
    </source>
</evidence>
<dbReference type="AlphaFoldDB" id="A0AAE9AA74"/>
<feature type="region of interest" description="Disordered" evidence="1">
    <location>
        <begin position="81"/>
        <end position="104"/>
    </location>
</feature>
<protein>
    <submittedName>
        <fullName evidence="2">Uncharacterized protein</fullName>
    </submittedName>
</protein>
<name>A0AAE9AA74_CAEBR</name>
<dbReference type="EMBL" id="CP090894">
    <property type="protein sequence ID" value="ULT94561.1"/>
    <property type="molecule type" value="Genomic_DNA"/>
</dbReference>
<gene>
    <name evidence="2" type="ORF">L3Y34_003785</name>
</gene>
<dbReference type="Proteomes" id="UP000827892">
    <property type="component" value="Chromosome IV"/>
</dbReference>
<organism evidence="2 3">
    <name type="scientific">Caenorhabditis briggsae</name>
    <dbReference type="NCBI Taxonomy" id="6238"/>
    <lineage>
        <taxon>Eukaryota</taxon>
        <taxon>Metazoa</taxon>
        <taxon>Ecdysozoa</taxon>
        <taxon>Nematoda</taxon>
        <taxon>Chromadorea</taxon>
        <taxon>Rhabditida</taxon>
        <taxon>Rhabditina</taxon>
        <taxon>Rhabditomorpha</taxon>
        <taxon>Rhabditoidea</taxon>
        <taxon>Rhabditidae</taxon>
        <taxon>Peloderinae</taxon>
        <taxon>Caenorhabditis</taxon>
    </lineage>
</organism>
<feature type="compositionally biased region" description="Basic residues" evidence="1">
    <location>
        <begin position="95"/>
        <end position="104"/>
    </location>
</feature>